<evidence type="ECO:0000256" key="8">
    <source>
        <dbReference type="ARBA" id="ARBA00023136"/>
    </source>
</evidence>
<gene>
    <name evidence="11" type="ORF">PU630_10545</name>
</gene>
<sequence length="226" mass="24512">MDEVGHLWWQAIEGTLVLFFAGGVIALVLGFIVGAMRVSPVPIARAVGTVYVNWIRNTPLTLVMFFFAFCIPILLGQRINAIMLATIALGVYTATYIAETIRSGVNTVPVGQAEAARALGLGFGQVMSLVILPQAFRSVVPPMMSVLIALLKNTTVAAGFSVLNLGSVTAYLSEHRTASADNIFQAMVTGENQLLTLLLIAVIFVVLVLLLAWLQRVLERKWKVER</sequence>
<dbReference type="EMBL" id="CP119108">
    <property type="protein sequence ID" value="WEG07688.1"/>
    <property type="molecule type" value="Genomic_DNA"/>
</dbReference>
<dbReference type="Gene3D" id="1.10.3720.10">
    <property type="entry name" value="MetI-like"/>
    <property type="match status" value="1"/>
</dbReference>
<dbReference type="Pfam" id="PF00528">
    <property type="entry name" value="BPD_transp_1"/>
    <property type="match status" value="1"/>
</dbReference>
<evidence type="ECO:0000256" key="5">
    <source>
        <dbReference type="ARBA" id="ARBA00022692"/>
    </source>
</evidence>
<feature type="transmembrane region" description="Helical" evidence="9">
    <location>
        <begin position="57"/>
        <end position="75"/>
    </location>
</feature>
<evidence type="ECO:0000256" key="2">
    <source>
        <dbReference type="ARBA" id="ARBA00010072"/>
    </source>
</evidence>
<evidence type="ECO:0000313" key="12">
    <source>
        <dbReference type="Proteomes" id="UP001214553"/>
    </source>
</evidence>
<keyword evidence="12" id="KW-1185">Reference proteome</keyword>
<dbReference type="InterPro" id="IPR010065">
    <property type="entry name" value="AA_ABC_transptr_permease_3TM"/>
</dbReference>
<keyword evidence="6" id="KW-0029">Amino-acid transport</keyword>
<dbReference type="SUPFAM" id="SSF161098">
    <property type="entry name" value="MetI-like"/>
    <property type="match status" value="1"/>
</dbReference>
<dbReference type="PROSITE" id="PS50928">
    <property type="entry name" value="ABC_TM1"/>
    <property type="match status" value="1"/>
</dbReference>
<evidence type="ECO:0000256" key="9">
    <source>
        <dbReference type="RuleBase" id="RU363032"/>
    </source>
</evidence>
<reference evidence="11 12" key="1">
    <citation type="submission" date="2023-03" db="EMBL/GenBank/DDBJ databases">
        <title>Genome sequence of Microbacterium sp. KACC 23027.</title>
        <authorList>
            <person name="Kim S."/>
            <person name="Heo J."/>
            <person name="Kwon S.-W."/>
        </authorList>
    </citation>
    <scope>NUCLEOTIDE SEQUENCE [LARGE SCALE GENOMIC DNA]</scope>
    <source>
        <strain evidence="11 12">KACC 23027</strain>
    </source>
</reference>
<dbReference type="InterPro" id="IPR000515">
    <property type="entry name" value="MetI-like"/>
</dbReference>
<dbReference type="PANTHER" id="PTHR30614:SF37">
    <property type="entry name" value="AMINO-ACID ABC TRANSPORTER PERMEASE PROTEIN YHDX-RELATED"/>
    <property type="match status" value="1"/>
</dbReference>
<name>A0ABY8BU38_9MICO</name>
<evidence type="ECO:0000313" key="11">
    <source>
        <dbReference type="EMBL" id="WEG07688.1"/>
    </source>
</evidence>
<dbReference type="CDD" id="cd06261">
    <property type="entry name" value="TM_PBP2"/>
    <property type="match status" value="1"/>
</dbReference>
<feature type="transmembrane region" description="Helical" evidence="9">
    <location>
        <begin position="118"/>
        <end position="136"/>
    </location>
</feature>
<dbReference type="PANTHER" id="PTHR30614">
    <property type="entry name" value="MEMBRANE COMPONENT OF AMINO ACID ABC TRANSPORTER"/>
    <property type="match status" value="1"/>
</dbReference>
<evidence type="ECO:0000256" key="4">
    <source>
        <dbReference type="ARBA" id="ARBA00022475"/>
    </source>
</evidence>
<evidence type="ECO:0000256" key="3">
    <source>
        <dbReference type="ARBA" id="ARBA00022448"/>
    </source>
</evidence>
<dbReference type="Proteomes" id="UP001214553">
    <property type="component" value="Chromosome"/>
</dbReference>
<evidence type="ECO:0000259" key="10">
    <source>
        <dbReference type="PROSITE" id="PS50928"/>
    </source>
</evidence>
<keyword evidence="8 9" id="KW-0472">Membrane</keyword>
<accession>A0ABY8BU38</accession>
<keyword evidence="7 9" id="KW-1133">Transmembrane helix</keyword>
<keyword evidence="3 9" id="KW-0813">Transport</keyword>
<feature type="domain" description="ABC transmembrane type-1" evidence="10">
    <location>
        <begin position="12"/>
        <end position="215"/>
    </location>
</feature>
<proteinExistence type="inferred from homology"/>
<evidence type="ECO:0000256" key="7">
    <source>
        <dbReference type="ARBA" id="ARBA00022989"/>
    </source>
</evidence>
<evidence type="ECO:0000256" key="6">
    <source>
        <dbReference type="ARBA" id="ARBA00022970"/>
    </source>
</evidence>
<protein>
    <submittedName>
        <fullName evidence="11">Amino acid ABC transporter permease</fullName>
    </submittedName>
</protein>
<feature type="transmembrane region" description="Helical" evidence="9">
    <location>
        <begin position="81"/>
        <end position="98"/>
    </location>
</feature>
<dbReference type="RefSeq" id="WP_275277027.1">
    <property type="nucleotide sequence ID" value="NZ_CP119108.1"/>
</dbReference>
<feature type="transmembrane region" description="Helical" evidence="9">
    <location>
        <begin position="16"/>
        <end position="36"/>
    </location>
</feature>
<keyword evidence="4" id="KW-1003">Cell membrane</keyword>
<evidence type="ECO:0000256" key="1">
    <source>
        <dbReference type="ARBA" id="ARBA00004651"/>
    </source>
</evidence>
<dbReference type="InterPro" id="IPR035906">
    <property type="entry name" value="MetI-like_sf"/>
</dbReference>
<comment type="subcellular location">
    <subcellularLocation>
        <location evidence="1 9">Cell membrane</location>
        <topology evidence="1 9">Multi-pass membrane protein</topology>
    </subcellularLocation>
</comment>
<dbReference type="NCBIfam" id="TIGR01726">
    <property type="entry name" value="HEQRo_perm_3TM"/>
    <property type="match status" value="1"/>
</dbReference>
<feature type="transmembrane region" description="Helical" evidence="9">
    <location>
        <begin position="194"/>
        <end position="214"/>
    </location>
</feature>
<dbReference type="InterPro" id="IPR043429">
    <property type="entry name" value="ArtM/GltK/GlnP/TcyL/YhdX-like"/>
</dbReference>
<keyword evidence="5 9" id="KW-0812">Transmembrane</keyword>
<comment type="similarity">
    <text evidence="2">Belongs to the binding-protein-dependent transport system permease family. HisMQ subfamily.</text>
</comment>
<organism evidence="11 12">
    <name type="scientific">Microbacterium horticulturae</name>
    <dbReference type="NCBI Taxonomy" id="3028316"/>
    <lineage>
        <taxon>Bacteria</taxon>
        <taxon>Bacillati</taxon>
        <taxon>Actinomycetota</taxon>
        <taxon>Actinomycetes</taxon>
        <taxon>Micrococcales</taxon>
        <taxon>Microbacteriaceae</taxon>
        <taxon>Microbacterium</taxon>
    </lineage>
</organism>